<dbReference type="EMBL" id="JBFXLS010000117">
    <property type="protein sequence ID" value="KAL2815043.1"/>
    <property type="molecule type" value="Genomic_DNA"/>
</dbReference>
<dbReference type="Gene3D" id="3.40.50.850">
    <property type="entry name" value="Isochorismatase-like"/>
    <property type="match status" value="1"/>
</dbReference>
<sequence length="184" mass="20040">MGATVLLLMDLQEGILDRLEAKSEYLERINEARNAARAADVKIIYVTICFRPGHPETSHRNVSFARLEGFVEGDAAIAIPPTIAPLESDIVVTKRRVSAFAGSDLDVVLRSLEAETLVLAGVATSGVVLSTLRQAADLDYRLTVLQDLCMDLDPEIHRVLVDKVFPKQAQVASVDQWVASLGSK</sequence>
<dbReference type="SUPFAM" id="SSF52499">
    <property type="entry name" value="Isochorismatase-like hydrolases"/>
    <property type="match status" value="1"/>
</dbReference>
<dbReference type="InterPro" id="IPR036380">
    <property type="entry name" value="Isochorismatase-like_sf"/>
</dbReference>
<evidence type="ECO:0000259" key="3">
    <source>
        <dbReference type="Pfam" id="PF00857"/>
    </source>
</evidence>
<dbReference type="PANTHER" id="PTHR43540:SF1">
    <property type="entry name" value="ISOCHORISMATASE HYDROLASE"/>
    <property type="match status" value="1"/>
</dbReference>
<comment type="similarity">
    <text evidence="1">Belongs to the isochorismatase family.</text>
</comment>
<evidence type="ECO:0000256" key="2">
    <source>
        <dbReference type="ARBA" id="ARBA00022801"/>
    </source>
</evidence>
<organism evidence="4 5">
    <name type="scientific">Aspergillus cavernicola</name>
    <dbReference type="NCBI Taxonomy" id="176166"/>
    <lineage>
        <taxon>Eukaryota</taxon>
        <taxon>Fungi</taxon>
        <taxon>Dikarya</taxon>
        <taxon>Ascomycota</taxon>
        <taxon>Pezizomycotina</taxon>
        <taxon>Eurotiomycetes</taxon>
        <taxon>Eurotiomycetidae</taxon>
        <taxon>Eurotiales</taxon>
        <taxon>Aspergillaceae</taxon>
        <taxon>Aspergillus</taxon>
        <taxon>Aspergillus subgen. Nidulantes</taxon>
    </lineage>
</organism>
<evidence type="ECO:0000256" key="1">
    <source>
        <dbReference type="ARBA" id="ARBA00006336"/>
    </source>
</evidence>
<comment type="caution">
    <text evidence="4">The sequence shown here is derived from an EMBL/GenBank/DDBJ whole genome shotgun (WGS) entry which is preliminary data.</text>
</comment>
<gene>
    <name evidence="4" type="ORF">BDW59DRAFT_177781</name>
</gene>
<dbReference type="PANTHER" id="PTHR43540">
    <property type="entry name" value="PEROXYUREIDOACRYLATE/UREIDOACRYLATE AMIDOHYDROLASE-RELATED"/>
    <property type="match status" value="1"/>
</dbReference>
<keyword evidence="2" id="KW-0378">Hydrolase</keyword>
<dbReference type="InterPro" id="IPR050272">
    <property type="entry name" value="Isochorismatase-like_hydrls"/>
</dbReference>
<dbReference type="Pfam" id="PF00857">
    <property type="entry name" value="Isochorismatase"/>
    <property type="match status" value="1"/>
</dbReference>
<reference evidence="4 5" key="1">
    <citation type="submission" date="2024-07" db="EMBL/GenBank/DDBJ databases">
        <title>Section-level genome sequencing and comparative genomics of Aspergillus sections Usti and Cavernicolus.</title>
        <authorList>
            <consortium name="Lawrence Berkeley National Laboratory"/>
            <person name="Nybo J.L."/>
            <person name="Vesth T.C."/>
            <person name="Theobald S."/>
            <person name="Frisvad J.C."/>
            <person name="Larsen T.O."/>
            <person name="Kjaerboelling I."/>
            <person name="Rothschild-Mancinelli K."/>
            <person name="Lyhne E.K."/>
            <person name="Kogle M.E."/>
            <person name="Barry K."/>
            <person name="Clum A."/>
            <person name="Na H."/>
            <person name="Ledsgaard L."/>
            <person name="Lin J."/>
            <person name="Lipzen A."/>
            <person name="Kuo A."/>
            <person name="Riley R."/>
            <person name="Mondo S."/>
            <person name="LaButti K."/>
            <person name="Haridas S."/>
            <person name="Pangalinan J."/>
            <person name="Salamov A.A."/>
            <person name="Simmons B.A."/>
            <person name="Magnuson J.K."/>
            <person name="Chen J."/>
            <person name="Drula E."/>
            <person name="Henrissat B."/>
            <person name="Wiebenga A."/>
            <person name="Lubbers R.J."/>
            <person name="Gomes A.C."/>
            <person name="Makela M.R."/>
            <person name="Stajich J."/>
            <person name="Grigoriev I.V."/>
            <person name="Mortensen U.H."/>
            <person name="De vries R.P."/>
            <person name="Baker S.E."/>
            <person name="Andersen M.R."/>
        </authorList>
    </citation>
    <scope>NUCLEOTIDE SEQUENCE [LARGE SCALE GENOMIC DNA]</scope>
    <source>
        <strain evidence="4 5">CBS 600.67</strain>
    </source>
</reference>
<dbReference type="Proteomes" id="UP001610335">
    <property type="component" value="Unassembled WGS sequence"/>
</dbReference>
<evidence type="ECO:0000313" key="5">
    <source>
        <dbReference type="Proteomes" id="UP001610335"/>
    </source>
</evidence>
<dbReference type="InterPro" id="IPR000868">
    <property type="entry name" value="Isochorismatase-like_dom"/>
</dbReference>
<name>A0ABR4HHS7_9EURO</name>
<keyword evidence="5" id="KW-1185">Reference proteome</keyword>
<dbReference type="CDD" id="cd00431">
    <property type="entry name" value="cysteine_hydrolases"/>
    <property type="match status" value="1"/>
</dbReference>
<evidence type="ECO:0000313" key="4">
    <source>
        <dbReference type="EMBL" id="KAL2815043.1"/>
    </source>
</evidence>
<proteinExistence type="inferred from homology"/>
<accession>A0ABR4HHS7</accession>
<protein>
    <submittedName>
        <fullName evidence="4">Isochorismatase-like protein</fullName>
    </submittedName>
</protein>
<feature type="domain" description="Isochorismatase-like" evidence="3">
    <location>
        <begin position="4"/>
        <end position="176"/>
    </location>
</feature>